<feature type="region of interest" description="Disordered" evidence="1">
    <location>
        <begin position="715"/>
        <end position="1092"/>
    </location>
</feature>
<feature type="compositionally biased region" description="Polar residues" evidence="1">
    <location>
        <begin position="792"/>
        <end position="811"/>
    </location>
</feature>
<feature type="region of interest" description="Disordered" evidence="1">
    <location>
        <begin position="675"/>
        <end position="694"/>
    </location>
</feature>
<dbReference type="InterPro" id="IPR016024">
    <property type="entry name" value="ARM-type_fold"/>
</dbReference>
<proteinExistence type="predicted"/>
<feature type="compositionally biased region" description="Basic and acidic residues" evidence="1">
    <location>
        <begin position="814"/>
        <end position="828"/>
    </location>
</feature>
<reference evidence="2" key="1">
    <citation type="submission" date="2020-11" db="EMBL/GenBank/DDBJ databases">
        <authorList>
            <person name="Koelle M."/>
            <person name="Horta M.A.C."/>
            <person name="Nowrousian M."/>
            <person name="Ohm R.A."/>
            <person name="Benz P."/>
            <person name="Pilgard A."/>
        </authorList>
    </citation>
    <scope>NUCLEOTIDE SEQUENCE</scope>
    <source>
        <strain evidence="2">FPRL280</strain>
    </source>
</reference>
<dbReference type="AlphaFoldDB" id="A0A8H7U607"/>
<evidence type="ECO:0000313" key="3">
    <source>
        <dbReference type="Proteomes" id="UP000639403"/>
    </source>
</evidence>
<feature type="compositionally biased region" description="Low complexity" evidence="1">
    <location>
        <begin position="945"/>
        <end position="959"/>
    </location>
</feature>
<dbReference type="EMBL" id="JADOXO010000008">
    <property type="protein sequence ID" value="KAF9820720.1"/>
    <property type="molecule type" value="Genomic_DNA"/>
</dbReference>
<organism evidence="2 3">
    <name type="scientific">Rhodonia placenta</name>
    <dbReference type="NCBI Taxonomy" id="104341"/>
    <lineage>
        <taxon>Eukaryota</taxon>
        <taxon>Fungi</taxon>
        <taxon>Dikarya</taxon>
        <taxon>Basidiomycota</taxon>
        <taxon>Agaricomycotina</taxon>
        <taxon>Agaricomycetes</taxon>
        <taxon>Polyporales</taxon>
        <taxon>Adustoporiaceae</taxon>
        <taxon>Rhodonia</taxon>
    </lineage>
</organism>
<gene>
    <name evidence="2" type="ORF">IEO21_01163</name>
</gene>
<feature type="compositionally biased region" description="Polar residues" evidence="1">
    <location>
        <begin position="840"/>
        <end position="850"/>
    </location>
</feature>
<feature type="compositionally biased region" description="Basic and acidic residues" evidence="1">
    <location>
        <begin position="865"/>
        <end position="879"/>
    </location>
</feature>
<reference evidence="2" key="2">
    <citation type="journal article" name="Front. Microbiol.">
        <title>Degradative Capacity of Two Strains of Rhodonia placenta: From Phenotype to Genotype.</title>
        <authorList>
            <person name="Kolle M."/>
            <person name="Horta M.A.C."/>
            <person name="Nowrousian M."/>
            <person name="Ohm R.A."/>
            <person name="Benz J.P."/>
            <person name="Pilgard A."/>
        </authorList>
    </citation>
    <scope>NUCLEOTIDE SEQUENCE</scope>
    <source>
        <strain evidence="2">FPRL280</strain>
    </source>
</reference>
<feature type="compositionally biased region" description="Low complexity" evidence="1">
    <location>
        <begin position="1070"/>
        <end position="1082"/>
    </location>
</feature>
<evidence type="ECO:0008006" key="4">
    <source>
        <dbReference type="Google" id="ProtNLM"/>
    </source>
</evidence>
<feature type="compositionally biased region" description="Low complexity" evidence="1">
    <location>
        <begin position="675"/>
        <end position="687"/>
    </location>
</feature>
<evidence type="ECO:0000256" key="1">
    <source>
        <dbReference type="SAM" id="MobiDB-lite"/>
    </source>
</evidence>
<protein>
    <recommendedName>
        <fullName evidence="4">Telomere-associated protein Rif1 N-terminal domain-containing protein</fullName>
    </recommendedName>
</protein>
<feature type="compositionally biased region" description="Basic and acidic residues" evidence="1">
    <location>
        <begin position="1012"/>
        <end position="1021"/>
    </location>
</feature>
<dbReference type="Proteomes" id="UP000639403">
    <property type="component" value="Unassembled WGS sequence"/>
</dbReference>
<feature type="compositionally biased region" description="Acidic residues" evidence="1">
    <location>
        <begin position="996"/>
        <end position="1011"/>
    </location>
</feature>
<dbReference type="SUPFAM" id="SSF48371">
    <property type="entry name" value="ARM repeat"/>
    <property type="match status" value="1"/>
</dbReference>
<feature type="compositionally biased region" description="Low complexity" evidence="1">
    <location>
        <begin position="900"/>
        <end position="929"/>
    </location>
</feature>
<sequence length="1161" mass="126747">MSSVSHATEHAIGSEAPLYFASPISTLLESREDENLQHITLHDLAEAYSLFVNRIERIAVALSNVNYTSSALQCVKENALVIAQCLRRDVGRAFIDPFPEDSQSDPMQLPQEVTLKFMKLARDLTLVSQHALQVVACLFRFPALMSAFQRLLDDVLAVITTPLPTPNSNKTRAIATWTLSVLNLPIASLHARRHQLCDTIQKTIASSDVDICVLDGMQPQLSTLIVSALESNCQQTVGRGPSWACVVLASLVILSDRQCFTHTRTIRLIVRSLAHSKRHQQRSEHRYGVGMALAAYLLSLPSGDALFGDQLLSSTVLAVAKRMVEDEDEIVHAEGKSVLLRLVSAIGTTTIQSSTTSIIINECGCPEDTLVKELLDGTVLRADEEHLLTIIATTGKLDVTCIRQYAEVEIVQHWGSLLEIWLSCVRRSASKTSLYNPLDSHLLHVWQALLLVQAQLTQEFGHLTTPPEFANRLVDIISQVMHPASNALPNVQLVLLTLLKQLVVLSQHYDLTQEDVKTRWGDICASLILADSPEILHKLATSNEAENEAGLTRALVVALSEGLYMWIRDEDEILTEDEYNRVIVPLYQSTLNRLRGLSAPADVLHVLAPFLCSAFGHIPSPALGPAAFKDFWDHIRPTLRPDQSIPAEIRKILVPCYEFLEGTVPPDVLIYSESQSQSQSQYQTQESVVPETPPMEFGNDTTRLVEDDVVMADAHSPVSHLERPPIQQTVDNPDDVVSTIPTSEHVSNDVGQPLKEGGSPDAPLFPSPREVTQPGSQEQEPTLAEDPVDVGPSSSPAGQLNQRSVSDTFRPSASRRDWSGGRNLELHQRNRAQSDPIPESSHSGVPQSLPTMRKRALRTSIGSADHNEDAGRSDPDRPPKRARLGSSPPDSARTEPHSPTRPNSSPTASPSPQASSASSSFHPAAPAAPGDISPTFTEIMQAYEAASRSTRPSPSAMSPEYPPPSPRSRYAAEPASDDDATWETGVDPAEEREQMPDDAETDDDEDEDDDDASMRTDEPDSPHPGAGDTPRSSVPPRRGRTPFARRDSMLVVPSSEDGEDDPAFPPPAPSSSSRPAARSGSAHPLRRTRRSSAHLEELQRVCAALQEEDGADLDLQELEEAMRLVHGLDGWLKESLLRRLAQTAGAPGAGAGKGKSKSKAR</sequence>
<name>A0A8H7U607_9APHY</name>
<comment type="caution">
    <text evidence="2">The sequence shown here is derived from an EMBL/GenBank/DDBJ whole genome shotgun (WGS) entry which is preliminary data.</text>
</comment>
<accession>A0A8H7U607</accession>
<evidence type="ECO:0000313" key="2">
    <source>
        <dbReference type="EMBL" id="KAF9820720.1"/>
    </source>
</evidence>